<dbReference type="Gene3D" id="2.40.100.20">
    <property type="match status" value="1"/>
</dbReference>
<dbReference type="Proteomes" id="UP000332515">
    <property type="component" value="Unassembled WGS sequence"/>
</dbReference>
<evidence type="ECO:0000313" key="2">
    <source>
        <dbReference type="Proteomes" id="UP000332515"/>
    </source>
</evidence>
<comment type="caution">
    <text evidence="1">The sequence shown here is derived from an EMBL/GenBank/DDBJ whole genome shotgun (WGS) entry which is preliminary data.</text>
</comment>
<dbReference type="AlphaFoldDB" id="A0A6A7Y7Y0"/>
<dbReference type="RefSeq" id="WP_153490543.1">
    <property type="nucleotide sequence ID" value="NZ_VWNA01000003.1"/>
</dbReference>
<sequence length="292" mass="32379">MDLVFSTERQSWPLRLTGDAERTRQALLRALPLPLQLHTPKIAGSHIYWHAPFVEDVEGSTHVLDAPAGAFIYWPVRQFLEITFAPLQAETAHVTVLGHLEAPVEGIAALAADLKREQGRRIFAGTLSRVAAAHDVTQAPSPLPPDLVAAREALWRECPDDIARLTRSRKIMHPAGPLFAAEGEARVLHELLWWLRSERSGTEARVLRHMAAIALDKAATRLRDFCHMDTSPALLFQLKAAMREDLPFDALIDEAILVAGRIGAWIDLLIPWNDLNEALRGALDHGSPSWNG</sequence>
<reference evidence="1 2" key="1">
    <citation type="submission" date="2019-09" db="EMBL/GenBank/DDBJ databases">
        <title>Segnochrobactrum spirostomi gen. nov., sp. nov., isolated from the ciliate Spirostomum cf. yagiui and description of a novel family, Segnochrobactraceae fam. nov. within the order Rhizobiales of the class Alphaproteobacteria.</title>
        <authorList>
            <person name="Akter S."/>
            <person name="Shazib S.U.A."/>
            <person name="Shin M.K."/>
        </authorList>
    </citation>
    <scope>NUCLEOTIDE SEQUENCE [LARGE SCALE GENOMIC DNA]</scope>
    <source>
        <strain evidence="1 2">Sp-1</strain>
    </source>
</reference>
<organism evidence="1 2">
    <name type="scientific">Segnochrobactrum spirostomi</name>
    <dbReference type="NCBI Taxonomy" id="2608987"/>
    <lineage>
        <taxon>Bacteria</taxon>
        <taxon>Pseudomonadati</taxon>
        <taxon>Pseudomonadota</taxon>
        <taxon>Alphaproteobacteria</taxon>
        <taxon>Hyphomicrobiales</taxon>
        <taxon>Segnochrobactraceae</taxon>
        <taxon>Segnochrobactrum</taxon>
    </lineage>
</organism>
<evidence type="ECO:0000313" key="1">
    <source>
        <dbReference type="EMBL" id="MQT15393.1"/>
    </source>
</evidence>
<dbReference type="EMBL" id="VWNA01000003">
    <property type="protein sequence ID" value="MQT15393.1"/>
    <property type="molecule type" value="Genomic_DNA"/>
</dbReference>
<name>A0A6A7Y7Y0_9HYPH</name>
<proteinExistence type="predicted"/>
<protein>
    <submittedName>
        <fullName evidence="1">Uncharacterized protein</fullName>
    </submittedName>
</protein>
<gene>
    <name evidence="1" type="ORF">F0357_22605</name>
</gene>
<dbReference type="InterPro" id="IPR029000">
    <property type="entry name" value="Cyclophilin-like_dom_sf"/>
</dbReference>
<dbReference type="SUPFAM" id="SSF50891">
    <property type="entry name" value="Cyclophilin-like"/>
    <property type="match status" value="1"/>
</dbReference>
<keyword evidence="2" id="KW-1185">Reference proteome</keyword>
<accession>A0A6A7Y7Y0</accession>